<dbReference type="AlphaFoldDB" id="A0A5D3CGX2"/>
<dbReference type="Proteomes" id="UP000321947">
    <property type="component" value="Unassembled WGS sequence"/>
</dbReference>
<organism evidence="1 2">
    <name type="scientific">Cucumis melo var. makuwa</name>
    <name type="common">Oriental melon</name>
    <dbReference type="NCBI Taxonomy" id="1194695"/>
    <lineage>
        <taxon>Eukaryota</taxon>
        <taxon>Viridiplantae</taxon>
        <taxon>Streptophyta</taxon>
        <taxon>Embryophyta</taxon>
        <taxon>Tracheophyta</taxon>
        <taxon>Spermatophyta</taxon>
        <taxon>Magnoliopsida</taxon>
        <taxon>eudicotyledons</taxon>
        <taxon>Gunneridae</taxon>
        <taxon>Pentapetalae</taxon>
        <taxon>rosids</taxon>
        <taxon>fabids</taxon>
        <taxon>Cucurbitales</taxon>
        <taxon>Cucurbitaceae</taxon>
        <taxon>Benincaseae</taxon>
        <taxon>Cucumis</taxon>
    </lineage>
</organism>
<sequence>MIEKKASEQSEKKEASNTADQFAMDIKIVRSDGPVSEQRQLGCTSHNKALPSSSSVFGTEGWNPFNFKGKVIPMIDDNIAMMLKLLL</sequence>
<protein>
    <submittedName>
        <fullName evidence="1">Uncharacterized protein</fullName>
    </submittedName>
</protein>
<accession>A0A5D3CGX2</accession>
<comment type="caution">
    <text evidence="1">The sequence shown here is derived from an EMBL/GenBank/DDBJ whole genome shotgun (WGS) entry which is preliminary data.</text>
</comment>
<evidence type="ECO:0000313" key="1">
    <source>
        <dbReference type="EMBL" id="TYK11051.1"/>
    </source>
</evidence>
<dbReference type="EMBL" id="SSTD01010919">
    <property type="protein sequence ID" value="TYK11051.1"/>
    <property type="molecule type" value="Genomic_DNA"/>
</dbReference>
<gene>
    <name evidence="1" type="ORF">E5676_scaffold73G00340</name>
</gene>
<name>A0A5D3CGX2_CUCMM</name>
<evidence type="ECO:0000313" key="2">
    <source>
        <dbReference type="Proteomes" id="UP000321947"/>
    </source>
</evidence>
<proteinExistence type="predicted"/>
<reference evidence="1 2" key="1">
    <citation type="submission" date="2019-08" db="EMBL/GenBank/DDBJ databases">
        <title>Draft genome sequences of two oriental melons (Cucumis melo L. var makuwa).</title>
        <authorList>
            <person name="Kwon S.-Y."/>
        </authorList>
    </citation>
    <scope>NUCLEOTIDE SEQUENCE [LARGE SCALE GENOMIC DNA]</scope>
    <source>
        <strain evidence="2">cv. Chang Bougi</strain>
        <tissue evidence="1">Leaf</tissue>
    </source>
</reference>